<evidence type="ECO:0000256" key="1">
    <source>
        <dbReference type="ARBA" id="ARBA00005187"/>
    </source>
</evidence>
<comment type="pathway">
    <text evidence="1">Amino-acid biosynthesis; L-asparagine biosynthesis; L-asparagine from L-aspartate (L-Gln route): step 1/1.</text>
</comment>
<dbReference type="Gene3D" id="3.40.50.620">
    <property type="entry name" value="HUPs"/>
    <property type="match status" value="1"/>
</dbReference>
<reference evidence="5 6" key="1">
    <citation type="submission" date="2021-06" db="EMBL/GenBank/DDBJ databases">
        <title>Bacillus sp. RD4P76, an endophyte from a halophyte.</title>
        <authorList>
            <person name="Sun J.-Q."/>
        </authorList>
    </citation>
    <scope>NUCLEOTIDE SEQUENCE [LARGE SCALE GENOMIC DNA]</scope>
    <source>
        <strain evidence="5 6">JCM 17098</strain>
    </source>
</reference>
<dbReference type="RefSeq" id="WP_088076894.1">
    <property type="nucleotide sequence ID" value="NZ_JAHQCR010000070.1"/>
</dbReference>
<organism evidence="5 6">
    <name type="scientific">Evansella alkalicola</name>
    <dbReference type="NCBI Taxonomy" id="745819"/>
    <lineage>
        <taxon>Bacteria</taxon>
        <taxon>Bacillati</taxon>
        <taxon>Bacillota</taxon>
        <taxon>Bacilli</taxon>
        <taxon>Bacillales</taxon>
        <taxon>Bacillaceae</taxon>
        <taxon>Evansella</taxon>
    </lineage>
</organism>
<keyword evidence="3" id="KW-0028">Amino-acid biosynthesis</keyword>
<comment type="catalytic activity">
    <reaction evidence="4">
        <text>L-aspartate + L-glutamine + ATP + H2O = L-asparagine + L-glutamate + AMP + diphosphate + H(+)</text>
        <dbReference type="Rhea" id="RHEA:12228"/>
        <dbReference type="ChEBI" id="CHEBI:15377"/>
        <dbReference type="ChEBI" id="CHEBI:15378"/>
        <dbReference type="ChEBI" id="CHEBI:29985"/>
        <dbReference type="ChEBI" id="CHEBI:29991"/>
        <dbReference type="ChEBI" id="CHEBI:30616"/>
        <dbReference type="ChEBI" id="CHEBI:33019"/>
        <dbReference type="ChEBI" id="CHEBI:58048"/>
        <dbReference type="ChEBI" id="CHEBI:58359"/>
        <dbReference type="ChEBI" id="CHEBI:456215"/>
        <dbReference type="EC" id="6.3.5.4"/>
    </reaction>
</comment>
<dbReference type="EMBL" id="JAHQCR010000070">
    <property type="protein sequence ID" value="MBU9723088.1"/>
    <property type="molecule type" value="Genomic_DNA"/>
</dbReference>
<keyword evidence="6" id="KW-1185">Reference proteome</keyword>
<sequence>MSDFIYSKKPISKGELTKKIEAIYSKEKPQIKEFHGEWGSLAVSQNLYNGFQVLETTEYICTVIGGPILHFQDNIFLTKDDMCTGTSSILNRWLSGDIRWDEDLSGPFNILIINKVTEEIICVTDLMSFIPVFIYQDDIGNSMLSTHVDALAKTSRQIDRIDIVSQIDFILHGVVTFPYTTYTNLRQLFPASEHKILSKLKNIQSSAYWLPSDNVRYKSINKAAQDLRQGLQNYTEAVVKDMPHIAQFISGGEDSRFLSAILPQDRIRDSFVFLDFMNREGKVAQKAAEAYGANFNIATRSKAHYIEILPKCTELVGSGFQYHHVHTFGFHKSCKLDEYPAVFGGLFSDALLKGARVKKVRGTSRFPFIPQIKKQNYTPDQTLKSNVFKKEVLSEIKIRRQTHLSYVKSLRGESAEEWFELWPSSMNMNIPNLYGNRRLFRSYEPFMSKDVVKVSASVPQSWKLNRRLFHKAAKPMLKPTKWLLHSNGHMPYFPWYVNSFIRFIMWSTQILGKKTGIIKGNQKSWGDWNFVMNSKEWQTAKKNYSKNVTTLETALVDKDVEKLFIDGNLSKSQLKNLMQVLYTLHSNRK</sequence>
<evidence type="ECO:0000313" key="5">
    <source>
        <dbReference type="EMBL" id="MBU9723088.1"/>
    </source>
</evidence>
<dbReference type="PANTHER" id="PTHR43284">
    <property type="entry name" value="ASPARAGINE SYNTHETASE (GLUTAMINE-HYDROLYZING)"/>
    <property type="match status" value="1"/>
</dbReference>
<accession>A0ABS6JWX7</accession>
<dbReference type="Proteomes" id="UP000790580">
    <property type="component" value="Unassembled WGS sequence"/>
</dbReference>
<dbReference type="SUPFAM" id="SSF52402">
    <property type="entry name" value="Adenine nucleotide alpha hydrolases-like"/>
    <property type="match status" value="1"/>
</dbReference>
<dbReference type="InterPro" id="IPR014729">
    <property type="entry name" value="Rossmann-like_a/b/a_fold"/>
</dbReference>
<dbReference type="PANTHER" id="PTHR43284:SF1">
    <property type="entry name" value="ASPARAGINE SYNTHETASE"/>
    <property type="match status" value="1"/>
</dbReference>
<keyword evidence="3" id="KW-0061">Asparagine biosynthesis</keyword>
<proteinExistence type="predicted"/>
<dbReference type="EC" id="6.3.5.4" evidence="2"/>
<evidence type="ECO:0000256" key="2">
    <source>
        <dbReference type="ARBA" id="ARBA00012737"/>
    </source>
</evidence>
<evidence type="ECO:0000256" key="4">
    <source>
        <dbReference type="ARBA" id="ARBA00048741"/>
    </source>
</evidence>
<gene>
    <name evidence="5" type="ORF">KS407_16835</name>
</gene>
<evidence type="ECO:0000313" key="6">
    <source>
        <dbReference type="Proteomes" id="UP000790580"/>
    </source>
</evidence>
<dbReference type="InterPro" id="IPR051786">
    <property type="entry name" value="ASN_synthetase/amidase"/>
</dbReference>
<evidence type="ECO:0000256" key="3">
    <source>
        <dbReference type="ARBA" id="ARBA00022888"/>
    </source>
</evidence>
<comment type="caution">
    <text evidence="5">The sequence shown here is derived from an EMBL/GenBank/DDBJ whole genome shotgun (WGS) entry which is preliminary data.</text>
</comment>
<protein>
    <recommendedName>
        <fullName evidence="2">asparagine synthase (glutamine-hydrolyzing)</fullName>
        <ecNumber evidence="2">6.3.5.4</ecNumber>
    </recommendedName>
</protein>
<name>A0ABS6JWX7_9BACI</name>